<protein>
    <submittedName>
        <fullName evidence="2">Mu-like prophage major head subunit gpT family protein</fullName>
    </submittedName>
</protein>
<comment type="caution">
    <text evidence="2">The sequence shown here is derived from an EMBL/GenBank/DDBJ whole genome shotgun (WGS) entry which is preliminary data.</text>
</comment>
<proteinExistence type="predicted"/>
<evidence type="ECO:0000259" key="1">
    <source>
        <dbReference type="Pfam" id="PF10124"/>
    </source>
</evidence>
<name>A0ABT3N2M4_9GAMM</name>
<sequence length="292" mass="32936">MIITPSSVSALFTTFRALYDLTYKATPSHWRQVATLINSGTRSNTYGWLGQFPDFREWIGDREIKSLQAYGYEIENKSWESTIAVSRTEIEDDNIGVFSPIFKEMARAAKVFPDKQVFQLLEQGFTAQCYDNKPFFASDHSVGASKVSNMQAGSSEAWFLLDTSRPLKPLIYQEREKPQFVRRDQAHDDPVFIKNEAQYGVDMRCNVGFGLWQTAFGSKAELNTDNFNDAWGAMTAFKSPEGRPLGITPTLLVVPPKLRTRAFEVVKAERLANGGSNVNHNLVEVLICPWLA</sequence>
<feature type="domain" description="Bacteriophage Mu GpT" evidence="1">
    <location>
        <begin position="9"/>
        <end position="291"/>
    </location>
</feature>
<dbReference type="EMBL" id="JAPFCC010000001">
    <property type="protein sequence ID" value="MCW7555885.1"/>
    <property type="molecule type" value="Genomic_DNA"/>
</dbReference>
<dbReference type="RefSeq" id="WP_262565623.1">
    <property type="nucleotide sequence ID" value="NZ_JAPFCC010000001.1"/>
</dbReference>
<gene>
    <name evidence="2" type="ORF">NX722_25305</name>
</gene>
<dbReference type="Proteomes" id="UP001209854">
    <property type="component" value="Unassembled WGS sequence"/>
</dbReference>
<accession>A0ABT3N2M4</accession>
<dbReference type="Pfam" id="PF10124">
    <property type="entry name" value="Mu-like_gpT"/>
    <property type="match status" value="1"/>
</dbReference>
<evidence type="ECO:0000313" key="3">
    <source>
        <dbReference type="Proteomes" id="UP001209854"/>
    </source>
</evidence>
<organism evidence="2 3">
    <name type="scientific">Endozoicomonas gorgoniicola</name>
    <dbReference type="NCBI Taxonomy" id="1234144"/>
    <lineage>
        <taxon>Bacteria</taxon>
        <taxon>Pseudomonadati</taxon>
        <taxon>Pseudomonadota</taxon>
        <taxon>Gammaproteobacteria</taxon>
        <taxon>Oceanospirillales</taxon>
        <taxon>Endozoicomonadaceae</taxon>
        <taxon>Endozoicomonas</taxon>
    </lineage>
</organism>
<dbReference type="InterPro" id="IPR018774">
    <property type="entry name" value="Phage_Mu_GpT"/>
</dbReference>
<evidence type="ECO:0000313" key="2">
    <source>
        <dbReference type="EMBL" id="MCW7555885.1"/>
    </source>
</evidence>
<reference evidence="2 3" key="1">
    <citation type="submission" date="2022-10" db="EMBL/GenBank/DDBJ databases">
        <title>High-quality genome sequences of two octocoral-associated bacteria, Endozoicomonas euniceicola EF212 and Endozoicomonas gorgoniicola PS125.</title>
        <authorList>
            <person name="Chiou Y.-J."/>
            <person name="Chen Y.-H."/>
        </authorList>
    </citation>
    <scope>NUCLEOTIDE SEQUENCE [LARGE SCALE GENOMIC DNA]</scope>
    <source>
        <strain evidence="2 3">PS125</strain>
    </source>
</reference>
<keyword evidence="3" id="KW-1185">Reference proteome</keyword>